<comment type="caution">
    <text evidence="1">The sequence shown here is derived from an EMBL/GenBank/DDBJ whole genome shotgun (WGS) entry which is preliminary data.</text>
</comment>
<name>A0AAV4RVW3_9ARAC</name>
<sequence>MNNFNSVYPVFDYIILLKENKLYVEEAMLFGLEKTLEGERNKYSVYKGKNVTINRQGPQSVVDITSSKMDGRSKCFKKFSELSLIRSALSEPRQVCAEEEFVWQFLSYSSGH</sequence>
<evidence type="ECO:0000313" key="2">
    <source>
        <dbReference type="Proteomes" id="UP001054837"/>
    </source>
</evidence>
<proteinExistence type="predicted"/>
<dbReference type="Proteomes" id="UP001054837">
    <property type="component" value="Unassembled WGS sequence"/>
</dbReference>
<evidence type="ECO:0000313" key="1">
    <source>
        <dbReference type="EMBL" id="GIY25477.1"/>
    </source>
</evidence>
<organism evidence="1 2">
    <name type="scientific">Caerostris darwini</name>
    <dbReference type="NCBI Taxonomy" id="1538125"/>
    <lineage>
        <taxon>Eukaryota</taxon>
        <taxon>Metazoa</taxon>
        <taxon>Ecdysozoa</taxon>
        <taxon>Arthropoda</taxon>
        <taxon>Chelicerata</taxon>
        <taxon>Arachnida</taxon>
        <taxon>Araneae</taxon>
        <taxon>Araneomorphae</taxon>
        <taxon>Entelegynae</taxon>
        <taxon>Araneoidea</taxon>
        <taxon>Araneidae</taxon>
        <taxon>Caerostris</taxon>
    </lineage>
</organism>
<keyword evidence="2" id="KW-1185">Reference proteome</keyword>
<accession>A0AAV4RVW3</accession>
<reference evidence="1 2" key="1">
    <citation type="submission" date="2021-06" db="EMBL/GenBank/DDBJ databases">
        <title>Caerostris darwini draft genome.</title>
        <authorList>
            <person name="Kono N."/>
            <person name="Arakawa K."/>
        </authorList>
    </citation>
    <scope>NUCLEOTIDE SEQUENCE [LARGE SCALE GENOMIC DNA]</scope>
</reference>
<dbReference type="AlphaFoldDB" id="A0AAV4RVW3"/>
<gene>
    <name evidence="1" type="ORF">CDAR_471831</name>
</gene>
<dbReference type="EMBL" id="BPLQ01006824">
    <property type="protein sequence ID" value="GIY25477.1"/>
    <property type="molecule type" value="Genomic_DNA"/>
</dbReference>
<protein>
    <submittedName>
        <fullName evidence="1">Uncharacterized protein</fullName>
    </submittedName>
</protein>